<keyword evidence="8" id="KW-1185">Reference proteome</keyword>
<dbReference type="Gene3D" id="1.10.287.70">
    <property type="match status" value="1"/>
</dbReference>
<feature type="transmembrane region" description="Helical" evidence="5">
    <location>
        <begin position="40"/>
        <end position="65"/>
    </location>
</feature>
<dbReference type="GO" id="GO:0005249">
    <property type="term" value="F:voltage-gated potassium channel activity"/>
    <property type="evidence" value="ECO:0007669"/>
    <property type="project" value="InterPro"/>
</dbReference>
<feature type="transmembrane region" description="Helical" evidence="5">
    <location>
        <begin position="323"/>
        <end position="344"/>
    </location>
</feature>
<comment type="caution">
    <text evidence="7">The sequence shown here is derived from an EMBL/GenBank/DDBJ whole genome shotgun (WGS) entry which is preliminary data.</text>
</comment>
<reference evidence="7" key="1">
    <citation type="journal article" date="2023" name="G3 (Bethesda)">
        <title>A reference genome for the long-term kleptoplast-retaining sea slug Elysia crispata morphotype clarki.</title>
        <authorList>
            <person name="Eastman K.E."/>
            <person name="Pendleton A.L."/>
            <person name="Shaikh M.A."/>
            <person name="Suttiyut T."/>
            <person name="Ogas R."/>
            <person name="Tomko P."/>
            <person name="Gavelis G."/>
            <person name="Widhalm J.R."/>
            <person name="Wisecaver J.H."/>
        </authorList>
    </citation>
    <scope>NUCLEOTIDE SEQUENCE</scope>
    <source>
        <strain evidence="7">ECLA1</strain>
    </source>
</reference>
<proteinExistence type="predicted"/>
<dbReference type="InterPro" id="IPR005821">
    <property type="entry name" value="Ion_trans_dom"/>
</dbReference>
<protein>
    <recommendedName>
        <fullName evidence="6">Ion transport domain-containing protein</fullName>
    </recommendedName>
</protein>
<feature type="transmembrane region" description="Helical" evidence="5">
    <location>
        <begin position="16"/>
        <end position="34"/>
    </location>
</feature>
<organism evidence="7 8">
    <name type="scientific">Elysia crispata</name>
    <name type="common">lettuce slug</name>
    <dbReference type="NCBI Taxonomy" id="231223"/>
    <lineage>
        <taxon>Eukaryota</taxon>
        <taxon>Metazoa</taxon>
        <taxon>Spiralia</taxon>
        <taxon>Lophotrochozoa</taxon>
        <taxon>Mollusca</taxon>
        <taxon>Gastropoda</taxon>
        <taxon>Heterobranchia</taxon>
        <taxon>Euthyneura</taxon>
        <taxon>Panpulmonata</taxon>
        <taxon>Sacoglossa</taxon>
        <taxon>Placobranchoidea</taxon>
        <taxon>Plakobranchidae</taxon>
        <taxon>Elysia</taxon>
    </lineage>
</organism>
<dbReference type="EMBL" id="JAWDGP010002178">
    <property type="protein sequence ID" value="KAK3784985.1"/>
    <property type="molecule type" value="Genomic_DNA"/>
</dbReference>
<dbReference type="PRINTS" id="PR00169">
    <property type="entry name" value="KCHANNEL"/>
</dbReference>
<keyword evidence="4 5" id="KW-0472">Membrane</keyword>
<evidence type="ECO:0000313" key="8">
    <source>
        <dbReference type="Proteomes" id="UP001283361"/>
    </source>
</evidence>
<dbReference type="PANTHER" id="PTHR47735:SF9">
    <property type="entry name" value="POTASSIUM VOLTAGE-GATED CHANNEL SUBFAMILY KQT MEMBER 4-LIKE ISOFORM X1"/>
    <property type="match status" value="1"/>
</dbReference>
<evidence type="ECO:0000313" key="7">
    <source>
        <dbReference type="EMBL" id="KAK3784985.1"/>
    </source>
</evidence>
<dbReference type="Pfam" id="PF00520">
    <property type="entry name" value="Ion_trans"/>
    <property type="match status" value="1"/>
</dbReference>
<feature type="transmembrane region" description="Helical" evidence="5">
    <location>
        <begin position="227"/>
        <end position="245"/>
    </location>
</feature>
<feature type="domain" description="Ion transport" evidence="6">
    <location>
        <begin position="32"/>
        <end position="243"/>
    </location>
</feature>
<feature type="transmembrane region" description="Helical" evidence="5">
    <location>
        <begin position="86"/>
        <end position="105"/>
    </location>
</feature>
<keyword evidence="2 5" id="KW-0812">Transmembrane</keyword>
<feature type="transmembrane region" description="Helical" evidence="5">
    <location>
        <begin position="150"/>
        <end position="170"/>
    </location>
</feature>
<dbReference type="InterPro" id="IPR003937">
    <property type="entry name" value="K_chnl_volt-dep_KCNQ"/>
</dbReference>
<dbReference type="AlphaFoldDB" id="A0AAE1ABP6"/>
<evidence type="ECO:0000256" key="5">
    <source>
        <dbReference type="SAM" id="Phobius"/>
    </source>
</evidence>
<keyword evidence="3 5" id="KW-1133">Transmembrane helix</keyword>
<dbReference type="PANTHER" id="PTHR47735">
    <property type="entry name" value="POTASSIUM VOLTAGE-GATED CHANNEL SUBFAMILY KQT MEMBER 4"/>
    <property type="match status" value="1"/>
</dbReference>
<comment type="subcellular location">
    <subcellularLocation>
        <location evidence="1">Membrane</location>
        <topology evidence="1">Multi-pass membrane protein</topology>
    </subcellularLocation>
</comment>
<gene>
    <name evidence="7" type="ORF">RRG08_062729</name>
</gene>
<evidence type="ECO:0000256" key="2">
    <source>
        <dbReference type="ARBA" id="ARBA00022692"/>
    </source>
</evidence>
<accession>A0AAE1ABP6</accession>
<dbReference type="Proteomes" id="UP001283361">
    <property type="component" value="Unassembled WGS sequence"/>
</dbReference>
<dbReference type="SUPFAM" id="SSF81324">
    <property type="entry name" value="Voltage-gated potassium channels"/>
    <property type="match status" value="1"/>
</dbReference>
<evidence type="ECO:0000256" key="4">
    <source>
        <dbReference type="ARBA" id="ARBA00023136"/>
    </source>
</evidence>
<dbReference type="GO" id="GO:0008076">
    <property type="term" value="C:voltage-gated potassium channel complex"/>
    <property type="evidence" value="ECO:0007669"/>
    <property type="project" value="TreeGrafter"/>
</dbReference>
<sequence length="398" mass="44806">MQRWLSVGAGDHGGSEWGFSFVIVCLTLGVLSSITELEGLLVQVAVYLEIVMLLWILLELCLRVWSAGCRSRYQGKTGRLRFVRRPLCIIDMILVLASVGTLVVGSTQEQFGQAVLSGLRFFQILRMVRMDRKGGTWKLLGSVVWAHRQELVTTLYIGLLGLVFSSYFVYLAEKDEPRRETDRQGAYNTTTYKPKFNNFADAIWWGVVTLCTVGYGDVVPATWGGKVIASVSAILGISFFALPATKDTLIRCRERARVHWRHELAAPPVVEEFGRRAVLVREVPLNMAASTKQKQNENQRCHKDPVATGKSSSLMSIFRESHALLVLFLLAAIFTIVSACQTSWSRPNPGHLISLTDFRRLPSFLRQQILLWFTPQRSVEFHASRPHGNRQEGEKHGK</sequence>
<dbReference type="PRINTS" id="PR01459">
    <property type="entry name" value="KCNQCHANNEL"/>
</dbReference>
<name>A0AAE1ABP6_9GAST</name>
<evidence type="ECO:0000256" key="1">
    <source>
        <dbReference type="ARBA" id="ARBA00004141"/>
    </source>
</evidence>
<evidence type="ECO:0000259" key="6">
    <source>
        <dbReference type="Pfam" id="PF00520"/>
    </source>
</evidence>
<evidence type="ECO:0000256" key="3">
    <source>
        <dbReference type="ARBA" id="ARBA00022989"/>
    </source>
</evidence>